<keyword evidence="7 11" id="KW-1133">Transmembrane helix</keyword>
<keyword evidence="6" id="KW-0735">Signal-anchor</keyword>
<dbReference type="InterPro" id="IPR007533">
    <property type="entry name" value="Cyt_c_oxidase_assmbl_CtaG"/>
</dbReference>
<evidence type="ECO:0000256" key="9">
    <source>
        <dbReference type="ARBA" id="ARBA00023136"/>
    </source>
</evidence>
<evidence type="ECO:0000256" key="2">
    <source>
        <dbReference type="ARBA" id="ARBA00004382"/>
    </source>
</evidence>
<dbReference type="SUPFAM" id="SSF110111">
    <property type="entry name" value="Ctag/Cox11"/>
    <property type="match status" value="1"/>
</dbReference>
<feature type="region of interest" description="Disordered" evidence="10">
    <location>
        <begin position="208"/>
        <end position="243"/>
    </location>
</feature>
<comment type="function">
    <text evidence="1">Exerts its effect at some terminal stage of cytochrome c oxidase synthesis, probably by being involved in the insertion of the copper B into subunit I.</text>
</comment>
<sequence length="262" mass="28790">MNQDNNHPASDSTNNKGSNESKIQNLPLKLVLATVLMFGFGFALVPLYDVFCDITGINGKGFERQPLSQTEATYPQAIETTEDPLASQEESTARKVTVQFIANPQTGFSGDFYPRSAQLSAPVDKSVTTAYVARNATENNLKLQAIPSISPAEASSYVTKMECFCFQQQSLEAGQEREMGLTFSISSELPEHIHKVTFSYSLYPLEDEDKQQQASDTTDSTTTHTTNNTINNTATSTQLNRTFPSAEIMDQITGGKHHEPNT</sequence>
<accession>A0ABV7H6Z4</accession>
<evidence type="ECO:0000313" key="12">
    <source>
        <dbReference type="EMBL" id="MFC3149689.1"/>
    </source>
</evidence>
<dbReference type="InterPro" id="IPR023471">
    <property type="entry name" value="CtaG/Cox11_dom_sf"/>
</dbReference>
<dbReference type="PANTHER" id="PTHR21320">
    <property type="entry name" value="CYTOCHROME C OXIDASE ASSEMBLY PROTEIN COX11-RELATED"/>
    <property type="match status" value="1"/>
</dbReference>
<proteinExistence type="inferred from homology"/>
<dbReference type="Proteomes" id="UP001595476">
    <property type="component" value="Unassembled WGS sequence"/>
</dbReference>
<dbReference type="NCBIfam" id="NF003465">
    <property type="entry name" value="PRK05089.1"/>
    <property type="match status" value="1"/>
</dbReference>
<keyword evidence="5 11" id="KW-0812">Transmembrane</keyword>
<feature type="compositionally biased region" description="Low complexity" evidence="10">
    <location>
        <begin position="212"/>
        <end position="238"/>
    </location>
</feature>
<evidence type="ECO:0000256" key="4">
    <source>
        <dbReference type="ARBA" id="ARBA00015384"/>
    </source>
</evidence>
<feature type="region of interest" description="Disordered" evidence="10">
    <location>
        <begin position="1"/>
        <end position="21"/>
    </location>
</feature>
<evidence type="ECO:0000256" key="7">
    <source>
        <dbReference type="ARBA" id="ARBA00022989"/>
    </source>
</evidence>
<name>A0ABV7H6Z4_9GAMM</name>
<feature type="transmembrane region" description="Helical" evidence="11">
    <location>
        <begin position="26"/>
        <end position="48"/>
    </location>
</feature>
<gene>
    <name evidence="12" type="ORF">ACFOEK_01460</name>
</gene>
<comment type="subcellular location">
    <subcellularLocation>
        <location evidence="2">Cell inner membrane</location>
        <topology evidence="2">Single-pass type II membrane protein</topology>
        <orientation evidence="2">Periplasmic side</orientation>
    </subcellularLocation>
</comment>
<dbReference type="EMBL" id="JBHRSZ010000001">
    <property type="protein sequence ID" value="MFC3149689.1"/>
    <property type="molecule type" value="Genomic_DNA"/>
</dbReference>
<keyword evidence="9 11" id="KW-0472">Membrane</keyword>
<dbReference type="Gene3D" id="2.60.370.10">
    <property type="entry name" value="Ctag/Cox11"/>
    <property type="match status" value="1"/>
</dbReference>
<comment type="caution">
    <text evidence="12">The sequence shown here is derived from an EMBL/GenBank/DDBJ whole genome shotgun (WGS) entry which is preliminary data.</text>
</comment>
<evidence type="ECO:0000256" key="8">
    <source>
        <dbReference type="ARBA" id="ARBA00023008"/>
    </source>
</evidence>
<comment type="similarity">
    <text evidence="3">Belongs to the COX11/CtaG family.</text>
</comment>
<evidence type="ECO:0000256" key="3">
    <source>
        <dbReference type="ARBA" id="ARBA00009620"/>
    </source>
</evidence>
<evidence type="ECO:0000256" key="5">
    <source>
        <dbReference type="ARBA" id="ARBA00022692"/>
    </source>
</evidence>
<protein>
    <recommendedName>
        <fullName evidence="4">Cytochrome c oxidase assembly protein CtaG</fullName>
    </recommendedName>
</protein>
<keyword evidence="8" id="KW-0186">Copper</keyword>
<dbReference type="RefSeq" id="WP_386715085.1">
    <property type="nucleotide sequence ID" value="NZ_JBHRSZ010000001.1"/>
</dbReference>
<dbReference type="PANTHER" id="PTHR21320:SF3">
    <property type="entry name" value="CYTOCHROME C OXIDASE ASSEMBLY PROTEIN COX11, MITOCHONDRIAL-RELATED"/>
    <property type="match status" value="1"/>
</dbReference>
<evidence type="ECO:0000256" key="11">
    <source>
        <dbReference type="SAM" id="Phobius"/>
    </source>
</evidence>
<dbReference type="Pfam" id="PF04442">
    <property type="entry name" value="CtaG_Cox11"/>
    <property type="match status" value="1"/>
</dbReference>
<keyword evidence="13" id="KW-1185">Reference proteome</keyword>
<organism evidence="12 13">
    <name type="scientific">Litoribrevibacter euphylliae</name>
    <dbReference type="NCBI Taxonomy" id="1834034"/>
    <lineage>
        <taxon>Bacteria</taxon>
        <taxon>Pseudomonadati</taxon>
        <taxon>Pseudomonadota</taxon>
        <taxon>Gammaproteobacteria</taxon>
        <taxon>Oceanospirillales</taxon>
        <taxon>Oceanospirillaceae</taxon>
        <taxon>Litoribrevibacter</taxon>
    </lineage>
</organism>
<evidence type="ECO:0000256" key="6">
    <source>
        <dbReference type="ARBA" id="ARBA00022968"/>
    </source>
</evidence>
<evidence type="ECO:0000313" key="13">
    <source>
        <dbReference type="Proteomes" id="UP001595476"/>
    </source>
</evidence>
<evidence type="ECO:0000256" key="10">
    <source>
        <dbReference type="SAM" id="MobiDB-lite"/>
    </source>
</evidence>
<evidence type="ECO:0000256" key="1">
    <source>
        <dbReference type="ARBA" id="ARBA00004007"/>
    </source>
</evidence>
<reference evidence="13" key="1">
    <citation type="journal article" date="2019" name="Int. J. Syst. Evol. Microbiol.">
        <title>The Global Catalogue of Microorganisms (GCM) 10K type strain sequencing project: providing services to taxonomists for standard genome sequencing and annotation.</title>
        <authorList>
            <consortium name="The Broad Institute Genomics Platform"/>
            <consortium name="The Broad Institute Genome Sequencing Center for Infectious Disease"/>
            <person name="Wu L."/>
            <person name="Ma J."/>
        </authorList>
    </citation>
    <scope>NUCLEOTIDE SEQUENCE [LARGE SCALE GENOMIC DNA]</scope>
    <source>
        <strain evidence="13">KCTC 52438</strain>
    </source>
</reference>